<dbReference type="InParanoid" id="D8RWE9"/>
<gene>
    <name evidence="3" type="ORF">SELMODRAFT_103247</name>
</gene>
<proteinExistence type="predicted"/>
<keyword evidence="4" id="KW-1185">Reference proteome</keyword>
<evidence type="ECO:0008006" key="5">
    <source>
        <dbReference type="Google" id="ProtNLM"/>
    </source>
</evidence>
<dbReference type="Pfam" id="PF01535">
    <property type="entry name" value="PPR"/>
    <property type="match status" value="3"/>
</dbReference>
<dbReference type="PANTHER" id="PTHR47926">
    <property type="entry name" value="PENTATRICOPEPTIDE REPEAT-CONTAINING PROTEIN"/>
    <property type="match status" value="1"/>
</dbReference>
<dbReference type="InterPro" id="IPR011990">
    <property type="entry name" value="TPR-like_helical_dom_sf"/>
</dbReference>
<protein>
    <recommendedName>
        <fullName evidence="5">Pentacotripeptide-repeat region of PRORP domain-containing protein</fullName>
    </recommendedName>
</protein>
<reference evidence="3 4" key="1">
    <citation type="journal article" date="2011" name="Science">
        <title>The Selaginella genome identifies genetic changes associated with the evolution of vascular plants.</title>
        <authorList>
            <person name="Banks J.A."/>
            <person name="Nishiyama T."/>
            <person name="Hasebe M."/>
            <person name="Bowman J.L."/>
            <person name="Gribskov M."/>
            <person name="dePamphilis C."/>
            <person name="Albert V.A."/>
            <person name="Aono N."/>
            <person name="Aoyama T."/>
            <person name="Ambrose B.A."/>
            <person name="Ashton N.W."/>
            <person name="Axtell M.J."/>
            <person name="Barker E."/>
            <person name="Barker M.S."/>
            <person name="Bennetzen J.L."/>
            <person name="Bonawitz N.D."/>
            <person name="Chapple C."/>
            <person name="Cheng C."/>
            <person name="Correa L.G."/>
            <person name="Dacre M."/>
            <person name="DeBarry J."/>
            <person name="Dreyer I."/>
            <person name="Elias M."/>
            <person name="Engstrom E.M."/>
            <person name="Estelle M."/>
            <person name="Feng L."/>
            <person name="Finet C."/>
            <person name="Floyd S.K."/>
            <person name="Frommer W.B."/>
            <person name="Fujita T."/>
            <person name="Gramzow L."/>
            <person name="Gutensohn M."/>
            <person name="Harholt J."/>
            <person name="Hattori M."/>
            <person name="Heyl A."/>
            <person name="Hirai T."/>
            <person name="Hiwatashi Y."/>
            <person name="Ishikawa M."/>
            <person name="Iwata M."/>
            <person name="Karol K.G."/>
            <person name="Koehler B."/>
            <person name="Kolukisaoglu U."/>
            <person name="Kubo M."/>
            <person name="Kurata T."/>
            <person name="Lalonde S."/>
            <person name="Li K."/>
            <person name="Li Y."/>
            <person name="Litt A."/>
            <person name="Lyons E."/>
            <person name="Manning G."/>
            <person name="Maruyama T."/>
            <person name="Michael T.P."/>
            <person name="Mikami K."/>
            <person name="Miyazaki S."/>
            <person name="Morinaga S."/>
            <person name="Murata T."/>
            <person name="Mueller-Roeber B."/>
            <person name="Nelson D.R."/>
            <person name="Obara M."/>
            <person name="Oguri Y."/>
            <person name="Olmstead R.G."/>
            <person name="Onodera N."/>
            <person name="Petersen B.L."/>
            <person name="Pils B."/>
            <person name="Prigge M."/>
            <person name="Rensing S.A."/>
            <person name="Riano-Pachon D.M."/>
            <person name="Roberts A.W."/>
            <person name="Sato Y."/>
            <person name="Scheller H.V."/>
            <person name="Schulz B."/>
            <person name="Schulz C."/>
            <person name="Shakirov E.V."/>
            <person name="Shibagaki N."/>
            <person name="Shinohara N."/>
            <person name="Shippen D.E."/>
            <person name="Soerensen I."/>
            <person name="Sotooka R."/>
            <person name="Sugimoto N."/>
            <person name="Sugita M."/>
            <person name="Sumikawa N."/>
            <person name="Tanurdzic M."/>
            <person name="Theissen G."/>
            <person name="Ulvskov P."/>
            <person name="Wakazuki S."/>
            <person name="Weng J.K."/>
            <person name="Willats W.W."/>
            <person name="Wipf D."/>
            <person name="Wolf P.G."/>
            <person name="Yang L."/>
            <person name="Zimmer A.D."/>
            <person name="Zhu Q."/>
            <person name="Mitros T."/>
            <person name="Hellsten U."/>
            <person name="Loque D."/>
            <person name="Otillar R."/>
            <person name="Salamov A."/>
            <person name="Schmutz J."/>
            <person name="Shapiro H."/>
            <person name="Lindquist E."/>
            <person name="Lucas S."/>
            <person name="Rokhsar D."/>
            <person name="Grigoriev I.V."/>
        </authorList>
    </citation>
    <scope>NUCLEOTIDE SEQUENCE [LARGE SCALE GENOMIC DNA]</scope>
</reference>
<feature type="repeat" description="PPR" evidence="2">
    <location>
        <begin position="5"/>
        <end position="39"/>
    </location>
</feature>
<dbReference type="HOGENOM" id="CLU_002706_0_0_1"/>
<dbReference type="GO" id="GO:0009451">
    <property type="term" value="P:RNA modification"/>
    <property type="evidence" value="ECO:0007669"/>
    <property type="project" value="InterPro"/>
</dbReference>
<dbReference type="KEGG" id="smo:SELMODRAFT_103247"/>
<dbReference type="InterPro" id="IPR046960">
    <property type="entry name" value="PPR_At4g14850-like_plant"/>
</dbReference>
<dbReference type="AlphaFoldDB" id="D8RWE9"/>
<dbReference type="InterPro" id="IPR002885">
    <property type="entry name" value="PPR_rpt"/>
</dbReference>
<dbReference type="Proteomes" id="UP000001514">
    <property type="component" value="Unassembled WGS sequence"/>
</dbReference>
<dbReference type="Gene3D" id="1.25.40.10">
    <property type="entry name" value="Tetratricopeptide repeat domain"/>
    <property type="match status" value="2"/>
</dbReference>
<evidence type="ECO:0000313" key="3">
    <source>
        <dbReference type="EMBL" id="EFJ23534.1"/>
    </source>
</evidence>
<dbReference type="GO" id="GO:0003723">
    <property type="term" value="F:RNA binding"/>
    <property type="evidence" value="ECO:0007669"/>
    <property type="project" value="InterPro"/>
</dbReference>
<evidence type="ECO:0000256" key="2">
    <source>
        <dbReference type="PROSITE-ProRule" id="PRU00708"/>
    </source>
</evidence>
<evidence type="ECO:0000313" key="4">
    <source>
        <dbReference type="Proteomes" id="UP000001514"/>
    </source>
</evidence>
<dbReference type="PROSITE" id="PS51375">
    <property type="entry name" value="PPR"/>
    <property type="match status" value="1"/>
</dbReference>
<dbReference type="Gramene" id="EFJ23534">
    <property type="protein sequence ID" value="EFJ23534"/>
    <property type="gene ID" value="SELMODRAFT_103247"/>
</dbReference>
<keyword evidence="1" id="KW-0677">Repeat</keyword>
<evidence type="ECO:0000256" key="1">
    <source>
        <dbReference type="ARBA" id="ARBA00022737"/>
    </source>
</evidence>
<accession>D8RWE9</accession>
<dbReference type="EMBL" id="GL377592">
    <property type="protein sequence ID" value="EFJ23534.1"/>
    <property type="molecule type" value="Genomic_DNA"/>
</dbReference>
<organism evidence="4">
    <name type="scientific">Selaginella moellendorffii</name>
    <name type="common">Spikemoss</name>
    <dbReference type="NCBI Taxonomy" id="88036"/>
    <lineage>
        <taxon>Eukaryota</taxon>
        <taxon>Viridiplantae</taxon>
        <taxon>Streptophyta</taxon>
        <taxon>Embryophyta</taxon>
        <taxon>Tracheophyta</taxon>
        <taxon>Lycopodiopsida</taxon>
        <taxon>Selaginellales</taxon>
        <taxon>Selaginellaceae</taxon>
        <taxon>Selaginella</taxon>
    </lineage>
</organism>
<name>D8RWE9_SELML</name>
<dbReference type="eggNOG" id="KOG4197">
    <property type="taxonomic scope" value="Eukaryota"/>
</dbReference>
<dbReference type="NCBIfam" id="TIGR00756">
    <property type="entry name" value="PPR"/>
    <property type="match status" value="1"/>
</dbReference>
<sequence>MPYFDVICCNAMLYVYAQSGQCDLAKSLLHEMPEHDLLSWTAILLSYTQSNNFSEAKFLFDTMPCPNMEHHPDHVCFLSILSVCSKKGRVKQGRTFLASMRFDYGVEPRRHHYSSMVDLLGRSGYLGDALELLRTMPFIAKALDWVCFAAACRSHTDLKLGAEVGSQILGRQPGSGAVVLLANSWVEHL</sequence>